<sequence length="72" mass="8283">MRNISYEFAPELLVFFKQFNFVGFIAGPLLHIAAYILDDIAVFYLLLLIAFSKFCTSDRLVNKSDFVINKTV</sequence>
<evidence type="ECO:0000256" key="1">
    <source>
        <dbReference type="SAM" id="Phobius"/>
    </source>
</evidence>
<evidence type="ECO:0000313" key="2">
    <source>
        <dbReference type="EMBL" id="MPM20580.1"/>
    </source>
</evidence>
<dbReference type="EMBL" id="VSSQ01003415">
    <property type="protein sequence ID" value="MPM20580.1"/>
    <property type="molecule type" value="Genomic_DNA"/>
</dbReference>
<proteinExistence type="predicted"/>
<name>A0A644XWH8_9ZZZZ</name>
<comment type="caution">
    <text evidence="2">The sequence shown here is derived from an EMBL/GenBank/DDBJ whole genome shotgun (WGS) entry which is preliminary data.</text>
</comment>
<reference evidence="2" key="1">
    <citation type="submission" date="2019-08" db="EMBL/GenBank/DDBJ databases">
        <authorList>
            <person name="Kucharzyk K."/>
            <person name="Murdoch R.W."/>
            <person name="Higgins S."/>
            <person name="Loffler F."/>
        </authorList>
    </citation>
    <scope>NUCLEOTIDE SEQUENCE</scope>
</reference>
<protein>
    <submittedName>
        <fullName evidence="2">Uncharacterized protein</fullName>
    </submittedName>
</protein>
<keyword evidence="1" id="KW-1133">Transmembrane helix</keyword>
<keyword evidence="1" id="KW-0812">Transmembrane</keyword>
<accession>A0A644XWH8</accession>
<keyword evidence="1" id="KW-0472">Membrane</keyword>
<feature type="transmembrane region" description="Helical" evidence="1">
    <location>
        <begin position="12"/>
        <end position="34"/>
    </location>
</feature>
<organism evidence="2">
    <name type="scientific">bioreactor metagenome</name>
    <dbReference type="NCBI Taxonomy" id="1076179"/>
    <lineage>
        <taxon>unclassified sequences</taxon>
        <taxon>metagenomes</taxon>
        <taxon>ecological metagenomes</taxon>
    </lineage>
</organism>
<feature type="transmembrane region" description="Helical" evidence="1">
    <location>
        <begin position="40"/>
        <end position="56"/>
    </location>
</feature>
<dbReference type="AlphaFoldDB" id="A0A644XWH8"/>
<gene>
    <name evidence="2" type="ORF">SDC9_67011</name>
</gene>